<dbReference type="AlphaFoldDB" id="A0A0A9BNA8"/>
<evidence type="ECO:0000313" key="1">
    <source>
        <dbReference type="EMBL" id="JAD62705.1"/>
    </source>
</evidence>
<reference evidence="1" key="2">
    <citation type="journal article" date="2015" name="Data Brief">
        <title>Shoot transcriptome of the giant reed, Arundo donax.</title>
        <authorList>
            <person name="Barrero R.A."/>
            <person name="Guerrero F.D."/>
            <person name="Moolhuijzen P."/>
            <person name="Goolsby J.A."/>
            <person name="Tidwell J."/>
            <person name="Bellgard S.E."/>
            <person name="Bellgard M.I."/>
        </authorList>
    </citation>
    <scope>NUCLEOTIDE SEQUENCE</scope>
    <source>
        <tissue evidence="1">Shoot tissue taken approximately 20 cm above the soil surface</tissue>
    </source>
</reference>
<protein>
    <submittedName>
        <fullName evidence="1">Uncharacterized protein</fullName>
    </submittedName>
</protein>
<name>A0A0A9BNA8_ARUDO</name>
<reference evidence="1" key="1">
    <citation type="submission" date="2014-09" db="EMBL/GenBank/DDBJ databases">
        <authorList>
            <person name="Magalhaes I.L.F."/>
            <person name="Oliveira U."/>
            <person name="Santos F.R."/>
            <person name="Vidigal T.H.D.A."/>
            <person name="Brescovit A.D."/>
            <person name="Santos A.J."/>
        </authorList>
    </citation>
    <scope>NUCLEOTIDE SEQUENCE</scope>
    <source>
        <tissue evidence="1">Shoot tissue taken approximately 20 cm above the soil surface</tissue>
    </source>
</reference>
<accession>A0A0A9BNA8</accession>
<dbReference type="EMBL" id="GBRH01235190">
    <property type="protein sequence ID" value="JAD62705.1"/>
    <property type="molecule type" value="Transcribed_RNA"/>
</dbReference>
<organism evidence="1">
    <name type="scientific">Arundo donax</name>
    <name type="common">Giant reed</name>
    <name type="synonym">Donax arundinaceus</name>
    <dbReference type="NCBI Taxonomy" id="35708"/>
    <lineage>
        <taxon>Eukaryota</taxon>
        <taxon>Viridiplantae</taxon>
        <taxon>Streptophyta</taxon>
        <taxon>Embryophyta</taxon>
        <taxon>Tracheophyta</taxon>
        <taxon>Spermatophyta</taxon>
        <taxon>Magnoliopsida</taxon>
        <taxon>Liliopsida</taxon>
        <taxon>Poales</taxon>
        <taxon>Poaceae</taxon>
        <taxon>PACMAD clade</taxon>
        <taxon>Arundinoideae</taxon>
        <taxon>Arundineae</taxon>
        <taxon>Arundo</taxon>
    </lineage>
</organism>
<sequence length="41" mass="4742">MSTAESRTYVRHGFTICFTVNPCRRISAKYTNPCTNVKYQP</sequence>
<proteinExistence type="predicted"/>